<keyword evidence="2" id="KW-1185">Reference proteome</keyword>
<dbReference type="Proteomes" id="UP001183414">
    <property type="component" value="Unassembled WGS sequence"/>
</dbReference>
<gene>
    <name evidence="1" type="ORF">RM572_25265</name>
</gene>
<sequence>MLRGIEAEFYHSDWDPDLTPVDVGNDSIMLAARFMVEGLVTVKIWKGKLETRLPYTIHAGILSHPRKVLVIHDPNEEVRMEFRGEGAVRVAVDDVDLAERVDIVLFGPAQYA</sequence>
<name>A0ABU2NZG5_9ACTN</name>
<comment type="caution">
    <text evidence="1">The sequence shown here is derived from an EMBL/GenBank/DDBJ whole genome shotgun (WGS) entry which is preliminary data.</text>
</comment>
<reference evidence="2" key="1">
    <citation type="submission" date="2023-07" db="EMBL/GenBank/DDBJ databases">
        <title>30 novel species of actinomycetes from the DSMZ collection.</title>
        <authorList>
            <person name="Nouioui I."/>
        </authorList>
    </citation>
    <scope>NUCLEOTIDE SEQUENCE [LARGE SCALE GENOMIC DNA]</scope>
    <source>
        <strain evidence="2">DSM 42041</strain>
    </source>
</reference>
<accession>A0ABU2NZG5</accession>
<evidence type="ECO:0000313" key="1">
    <source>
        <dbReference type="EMBL" id="MDT0382075.1"/>
    </source>
</evidence>
<organism evidence="1 2">
    <name type="scientific">Streptomyces hazeniae</name>
    <dbReference type="NCBI Taxonomy" id="3075538"/>
    <lineage>
        <taxon>Bacteria</taxon>
        <taxon>Bacillati</taxon>
        <taxon>Actinomycetota</taxon>
        <taxon>Actinomycetes</taxon>
        <taxon>Kitasatosporales</taxon>
        <taxon>Streptomycetaceae</taxon>
        <taxon>Streptomyces</taxon>
    </lineage>
</organism>
<dbReference type="RefSeq" id="WP_311675685.1">
    <property type="nucleotide sequence ID" value="NZ_JAVREQ010000030.1"/>
</dbReference>
<proteinExistence type="predicted"/>
<dbReference type="EMBL" id="JAVREQ010000030">
    <property type="protein sequence ID" value="MDT0382075.1"/>
    <property type="molecule type" value="Genomic_DNA"/>
</dbReference>
<evidence type="ECO:0000313" key="2">
    <source>
        <dbReference type="Proteomes" id="UP001183414"/>
    </source>
</evidence>
<protein>
    <submittedName>
        <fullName evidence="1">Uncharacterized protein</fullName>
    </submittedName>
</protein>